<keyword evidence="2" id="KW-1185">Reference proteome</keyword>
<dbReference type="AlphaFoldDB" id="A0A1I4NDB6"/>
<evidence type="ECO:0000313" key="2">
    <source>
        <dbReference type="Proteomes" id="UP000198519"/>
    </source>
</evidence>
<dbReference type="Proteomes" id="UP000198519">
    <property type="component" value="Unassembled WGS sequence"/>
</dbReference>
<evidence type="ECO:0000313" key="1">
    <source>
        <dbReference type="EMBL" id="SFM13203.1"/>
    </source>
</evidence>
<dbReference type="RefSeq" id="WP_092021112.1">
    <property type="nucleotide sequence ID" value="NZ_FOUE01000002.1"/>
</dbReference>
<accession>A0A1I4NDB6</accession>
<sequence>MAISSNRIIGLTQELQIEQSCHVTDLHIGWQNEFATQQQKAPSGRYFRAPVVTWSRDGVTHQYVPTLHFVEARQGFEVDADRLMTDIKRQLLNRDIPSVAA</sequence>
<dbReference type="OrthoDB" id="6369527at2"/>
<protein>
    <submittedName>
        <fullName evidence="1">Uncharacterized protein</fullName>
    </submittedName>
</protein>
<organism evidence="1 2">
    <name type="scientific">Marinobacter zhejiangensis</name>
    <dbReference type="NCBI Taxonomy" id="488535"/>
    <lineage>
        <taxon>Bacteria</taxon>
        <taxon>Pseudomonadati</taxon>
        <taxon>Pseudomonadota</taxon>
        <taxon>Gammaproteobacteria</taxon>
        <taxon>Pseudomonadales</taxon>
        <taxon>Marinobacteraceae</taxon>
        <taxon>Marinobacter</taxon>
    </lineage>
</organism>
<gene>
    <name evidence="1" type="ORF">SAMN04487963_1294</name>
</gene>
<proteinExistence type="predicted"/>
<dbReference type="STRING" id="488535.SAMN04487963_1294"/>
<reference evidence="2" key="1">
    <citation type="submission" date="2016-10" db="EMBL/GenBank/DDBJ databases">
        <authorList>
            <person name="Varghese N."/>
            <person name="Submissions S."/>
        </authorList>
    </citation>
    <scope>NUCLEOTIDE SEQUENCE [LARGE SCALE GENOMIC DNA]</scope>
    <source>
        <strain evidence="2">CGMCC 1.7061</strain>
    </source>
</reference>
<name>A0A1I4NDB6_9GAMM</name>
<dbReference type="EMBL" id="FOUE01000002">
    <property type="protein sequence ID" value="SFM13203.1"/>
    <property type="molecule type" value="Genomic_DNA"/>
</dbReference>